<dbReference type="EMBL" id="SACP01000009">
    <property type="protein sequence ID" value="RVU18474.1"/>
    <property type="molecule type" value="Genomic_DNA"/>
</dbReference>
<dbReference type="OrthoDB" id="580982at2"/>
<dbReference type="PANTHER" id="PTHR10098">
    <property type="entry name" value="RAPSYN-RELATED"/>
    <property type="match status" value="1"/>
</dbReference>
<dbReference type="Proteomes" id="UP000286997">
    <property type="component" value="Unassembled WGS sequence"/>
</dbReference>
<dbReference type="SUPFAM" id="SSF48452">
    <property type="entry name" value="TPR-like"/>
    <property type="match status" value="1"/>
</dbReference>
<accession>A0A437P892</accession>
<dbReference type="Pfam" id="PF12770">
    <property type="entry name" value="CHAT"/>
    <property type="match status" value="1"/>
</dbReference>
<dbReference type="Gene3D" id="1.25.40.10">
    <property type="entry name" value="Tetratricopeptide repeat domain"/>
    <property type="match status" value="1"/>
</dbReference>
<keyword evidence="3" id="KW-1185">Reference proteome</keyword>
<dbReference type="AlphaFoldDB" id="A0A437P892"/>
<dbReference type="PANTHER" id="PTHR10098:SF108">
    <property type="entry name" value="TETRATRICOPEPTIDE REPEAT PROTEIN 28"/>
    <property type="match status" value="1"/>
</dbReference>
<evidence type="ECO:0000313" key="3">
    <source>
        <dbReference type="Proteomes" id="UP000286997"/>
    </source>
</evidence>
<name>A0A437P892_9HYPH</name>
<evidence type="ECO:0000313" key="2">
    <source>
        <dbReference type="EMBL" id="RVU18474.1"/>
    </source>
</evidence>
<dbReference type="InterPro" id="IPR024983">
    <property type="entry name" value="CHAT_dom"/>
</dbReference>
<evidence type="ECO:0000259" key="1">
    <source>
        <dbReference type="Pfam" id="PF12770"/>
    </source>
</evidence>
<gene>
    <name evidence="2" type="ORF">EOE48_11355</name>
</gene>
<organism evidence="2 3">
    <name type="scientific">Methylobacterium oryzihabitans</name>
    <dbReference type="NCBI Taxonomy" id="2499852"/>
    <lineage>
        <taxon>Bacteria</taxon>
        <taxon>Pseudomonadati</taxon>
        <taxon>Pseudomonadota</taxon>
        <taxon>Alphaproteobacteria</taxon>
        <taxon>Hyphomicrobiales</taxon>
        <taxon>Methylobacteriaceae</taxon>
        <taxon>Methylobacterium</taxon>
    </lineage>
</organism>
<protein>
    <submittedName>
        <fullName evidence="2">CHAT domain-containing protein</fullName>
    </submittedName>
</protein>
<reference evidence="2 3" key="1">
    <citation type="submission" date="2019-01" db="EMBL/GenBank/DDBJ databases">
        <authorList>
            <person name="Chen W.-M."/>
        </authorList>
    </citation>
    <scope>NUCLEOTIDE SEQUENCE [LARGE SCALE GENOMIC DNA]</scope>
    <source>
        <strain evidence="2 3">TER-1</strain>
    </source>
</reference>
<proteinExistence type="predicted"/>
<dbReference type="InterPro" id="IPR011990">
    <property type="entry name" value="TPR-like_helical_dom_sf"/>
</dbReference>
<comment type="caution">
    <text evidence="2">The sequence shown here is derived from an EMBL/GenBank/DDBJ whole genome shotgun (WGS) entry which is preliminary data.</text>
</comment>
<feature type="domain" description="CHAT" evidence="1">
    <location>
        <begin position="650"/>
        <end position="961"/>
    </location>
</feature>
<sequence>MRIPRRLAACAAALRRDRPAQALAYLDGAAFNGPRFNGAWRVAERGLRARAMKASGAPISAWRPLLDECGRVFDRRLARAREDLALGTPEGLNAAIARCDDLVAATAFLGADAIEGQALARNVRATALFHQGRSRDALRECERMLALLPSSPETASLWSGLSVNAASIACELDEDAAATAFIAVGLASIHGLGDDPDRIWDVLRIAADLDVRHGHFLDARRKIVTAVAVFEALGIIRSRNLARARARLATLEREFGRSDLAAELGRSALAAWPREDGAADYTVEAAHLWTEWAHARNWIEARPRLRRLARLAVADSSSRADFLIGLGIVTLDRGRFPTADRLLGRLVAWLDATAPGAVVARIEARRHHAQALIGRGRFEQASLRISEAAALVAASGEGTAIYRHVLARERGLLAERQGDPDGAVAWYLRAIVDEAWHVTAGSAGTESSLSEAIGGRDAIDAVSGLLRLVATTPTPERVRHAHEAVLASRGRATNAVGTRRIFHSEEARTIDEVRSELSRVVEWGGRLQAAGHPPADLADLALALAALDGQAVLAAPRLGEKAALTPGPRPPSRTLKAGDAAIDFVVAIERGVIEEGRLGRDVRLYAFVTTVEMPHPALVAWPNVAGQFRDLDALRRAMAEAEPEPELARRLNDLSRALWWPLAAHLPAGTRRLFLRADGNLAHLPFPALPDRDGTPLCERYEIVLVGPDLATAAPDRPPRDFLVVGDPAPAVSWRDRIAAMAREDESRVLPTGRLHGSRREAAAVAQFLRDRGRMDGTFLVGKHAARQAIIEALPARFVHLAMHGFAVPRGVRGSRPREDAVVGHPAPDWRAGLVCAGAEAWLTRNGPLQGDDDGLLLARDVAALPLAGTELVVLAACDTSAGEPVPGEGILALADAFLAAGARTVVASAWAIDDHETTRFMREFYAAHLDGAAAPTALRAVQSAWSRAQRNPRFWAGFCVYVHGET</sequence>